<evidence type="ECO:0000256" key="12">
    <source>
        <dbReference type="ARBA" id="ARBA00022840"/>
    </source>
</evidence>
<dbReference type="SMART" id="SM00615">
    <property type="entry name" value="EPH_lbd"/>
    <property type="match status" value="1"/>
</dbReference>
<dbReference type="InterPro" id="IPR001090">
    <property type="entry name" value="Ephrin_rcpt_lig-bd_dom"/>
</dbReference>
<accession>A0AAX7T8J8</accession>
<evidence type="ECO:0000259" key="32">
    <source>
        <dbReference type="PROSITE" id="PS50105"/>
    </source>
</evidence>
<dbReference type="InterPro" id="IPR001660">
    <property type="entry name" value="SAM"/>
</dbReference>
<dbReference type="Pfam" id="PF00041">
    <property type="entry name" value="fn3"/>
    <property type="match status" value="2"/>
</dbReference>
<evidence type="ECO:0000256" key="16">
    <source>
        <dbReference type="ARBA" id="ARBA00023137"/>
    </source>
</evidence>
<keyword evidence="20" id="KW-0966">Cell projection</keyword>
<dbReference type="PROSITE" id="PS50105">
    <property type="entry name" value="SAM_DOMAIN"/>
    <property type="match status" value="1"/>
</dbReference>
<dbReference type="InterPro" id="IPR036116">
    <property type="entry name" value="FN3_sf"/>
</dbReference>
<dbReference type="Pfam" id="PF25599">
    <property type="entry name" value="Ephrin_CRD"/>
    <property type="match status" value="1"/>
</dbReference>
<reference evidence="35" key="2">
    <citation type="submission" date="2025-08" db="UniProtKB">
        <authorList>
            <consortium name="Ensembl"/>
        </authorList>
    </citation>
    <scope>IDENTIFICATION</scope>
</reference>
<evidence type="ECO:0000256" key="18">
    <source>
        <dbReference type="ARBA" id="ARBA00023170"/>
    </source>
</evidence>
<dbReference type="PRINTS" id="PR00014">
    <property type="entry name" value="FNTYPEIII"/>
</dbReference>
<dbReference type="InterPro" id="IPR008266">
    <property type="entry name" value="Tyr_kinase_AS"/>
</dbReference>
<evidence type="ECO:0000313" key="36">
    <source>
        <dbReference type="Proteomes" id="UP000265100"/>
    </source>
</evidence>
<feature type="domain" description="Protein kinase" evidence="31">
    <location>
        <begin position="587"/>
        <end position="850"/>
    </location>
</feature>
<evidence type="ECO:0000256" key="22">
    <source>
        <dbReference type="ARBA" id="ARBA00040789"/>
    </source>
</evidence>
<dbReference type="SUPFAM" id="SSF49265">
    <property type="entry name" value="Fibronectin type III"/>
    <property type="match status" value="1"/>
</dbReference>
<dbReference type="Gene3D" id="2.10.50.10">
    <property type="entry name" value="Tumor Necrosis Factor Receptor, subunit A, domain 2"/>
    <property type="match status" value="1"/>
</dbReference>
<evidence type="ECO:0000259" key="31">
    <source>
        <dbReference type="PROSITE" id="PS50011"/>
    </source>
</evidence>
<dbReference type="Pfam" id="PF00536">
    <property type="entry name" value="SAM_1"/>
    <property type="match status" value="1"/>
</dbReference>
<keyword evidence="8 29" id="KW-0812">Transmembrane</keyword>
<evidence type="ECO:0000256" key="1">
    <source>
        <dbReference type="ARBA" id="ARBA00004251"/>
    </source>
</evidence>
<reference evidence="35" key="3">
    <citation type="submission" date="2025-09" db="UniProtKB">
        <authorList>
            <consortium name="Ensembl"/>
        </authorList>
    </citation>
    <scope>IDENTIFICATION</scope>
</reference>
<keyword evidence="18" id="KW-0675">Receptor</keyword>
<dbReference type="FunFam" id="2.60.120.260:FF:000004">
    <property type="entry name" value="Ephrin type-B receptor 2"/>
    <property type="match status" value="1"/>
</dbReference>
<feature type="domain" description="SAM" evidence="32">
    <location>
        <begin position="881"/>
        <end position="945"/>
    </location>
</feature>
<dbReference type="SMART" id="SM00454">
    <property type="entry name" value="SAM"/>
    <property type="match status" value="1"/>
</dbReference>
<dbReference type="PROSITE" id="PS00107">
    <property type="entry name" value="PROTEIN_KINASE_ATP"/>
    <property type="match status" value="1"/>
</dbReference>
<keyword evidence="6" id="KW-0597">Phosphoprotein</keyword>
<keyword evidence="9" id="KW-0677">Repeat</keyword>
<name>A0AAX7T8J8_ASTCA</name>
<dbReference type="PROSITE" id="PS00109">
    <property type="entry name" value="PROTEIN_KINASE_TYR"/>
    <property type="match status" value="1"/>
</dbReference>
<keyword evidence="4" id="KW-0217">Developmental protein</keyword>
<feature type="active site" description="Proton acceptor" evidence="25">
    <location>
        <position position="712"/>
    </location>
</feature>
<keyword evidence="17 27" id="KW-1015">Disulfide bond</keyword>
<keyword evidence="7" id="KW-0808">Transferase</keyword>
<dbReference type="FunFam" id="1.10.150.50:FF:000001">
    <property type="entry name" value="Ephrin type-A receptor 5"/>
    <property type="match status" value="1"/>
</dbReference>
<feature type="chain" id="PRO_5044214247" description="Ephrin type-B receptor 3" evidence="30">
    <location>
        <begin position="20"/>
        <end position="954"/>
    </location>
</feature>
<dbReference type="Gene3D" id="2.60.120.260">
    <property type="entry name" value="Galactose-binding domain-like"/>
    <property type="match status" value="1"/>
</dbReference>
<dbReference type="PROSITE" id="PS50011">
    <property type="entry name" value="PROTEIN_KINASE_DOM"/>
    <property type="match status" value="1"/>
</dbReference>
<evidence type="ECO:0000256" key="2">
    <source>
        <dbReference type="ARBA" id="ARBA00004279"/>
    </source>
</evidence>
<dbReference type="SMART" id="SM00219">
    <property type="entry name" value="TyrKc"/>
    <property type="match status" value="1"/>
</dbReference>
<dbReference type="FunFam" id="2.60.40.1770:FF:000001">
    <property type="entry name" value="Ephrin type-A receptor 5"/>
    <property type="match status" value="1"/>
</dbReference>
<dbReference type="EC" id="2.7.10.1" evidence="3"/>
<evidence type="ECO:0000256" key="23">
    <source>
        <dbReference type="ARBA" id="ARBA00051243"/>
    </source>
</evidence>
<dbReference type="Gene3D" id="1.10.510.10">
    <property type="entry name" value="Transferase(Phosphotransferase) domain 1"/>
    <property type="match status" value="1"/>
</dbReference>
<dbReference type="FunFam" id="1.10.510.10:FF:000015">
    <property type="entry name" value="Ephrin type-B receptor 2"/>
    <property type="match status" value="1"/>
</dbReference>
<dbReference type="CDD" id="cd05065">
    <property type="entry name" value="PTKc_EphR_B"/>
    <property type="match status" value="1"/>
</dbReference>
<dbReference type="SUPFAM" id="SSF57184">
    <property type="entry name" value="Growth factor receptor domain"/>
    <property type="match status" value="1"/>
</dbReference>
<proteinExistence type="predicted"/>
<keyword evidence="30" id="KW-0732">Signal</keyword>
<evidence type="ECO:0000256" key="27">
    <source>
        <dbReference type="PIRSR" id="PIRSR000666-3"/>
    </source>
</evidence>
<evidence type="ECO:0000256" key="15">
    <source>
        <dbReference type="ARBA" id="ARBA00023136"/>
    </source>
</evidence>
<evidence type="ECO:0000256" key="13">
    <source>
        <dbReference type="ARBA" id="ARBA00022902"/>
    </source>
</evidence>
<evidence type="ECO:0000256" key="14">
    <source>
        <dbReference type="ARBA" id="ARBA00022989"/>
    </source>
</evidence>
<dbReference type="InterPro" id="IPR001426">
    <property type="entry name" value="Tyr_kinase_rcpt_V_CS"/>
</dbReference>
<feature type="disulfide bond" evidence="27">
    <location>
        <begin position="98"/>
        <end position="108"/>
    </location>
</feature>
<dbReference type="SUPFAM" id="SSF49785">
    <property type="entry name" value="Galactose-binding domain-like"/>
    <property type="match status" value="1"/>
</dbReference>
<keyword evidence="15 29" id="KW-0472">Membrane</keyword>
<comment type="subunit">
    <text evidence="21">Heterotetramer upon binding of the ligand. The heterotetramer is composed of an ephrin dimer and a receptor dimer. Oligomerization is probably required to induce biological responses.</text>
</comment>
<keyword evidence="13" id="KW-0524">Neurogenesis</keyword>
<evidence type="ECO:0000259" key="33">
    <source>
        <dbReference type="PROSITE" id="PS50853"/>
    </source>
</evidence>
<dbReference type="Gene3D" id="1.10.150.50">
    <property type="entry name" value="Transcription Factor, Ets-1"/>
    <property type="match status" value="1"/>
</dbReference>
<evidence type="ECO:0000313" key="35">
    <source>
        <dbReference type="Ensembl" id="ENSACLP00000052942.1"/>
    </source>
</evidence>
<feature type="disulfide bond" evidence="27">
    <location>
        <begin position="63"/>
        <end position="181"/>
    </location>
</feature>
<dbReference type="SUPFAM" id="SSF47769">
    <property type="entry name" value="SAM/Pointed domain"/>
    <property type="match status" value="1"/>
</dbReference>
<reference evidence="35" key="1">
    <citation type="submission" date="2018-05" db="EMBL/GenBank/DDBJ databases">
        <authorList>
            <person name="Datahose"/>
        </authorList>
    </citation>
    <scope>NUCLEOTIDE SEQUENCE</scope>
</reference>
<keyword evidence="14 29" id="KW-1133">Transmembrane helix</keyword>
<evidence type="ECO:0000256" key="6">
    <source>
        <dbReference type="ARBA" id="ARBA00022553"/>
    </source>
</evidence>
<feature type="domain" description="Fibronectin type-III" evidence="33">
    <location>
        <begin position="321"/>
        <end position="431"/>
    </location>
</feature>
<evidence type="ECO:0000259" key="34">
    <source>
        <dbReference type="PROSITE" id="PS51550"/>
    </source>
</evidence>
<dbReference type="InterPro" id="IPR050449">
    <property type="entry name" value="Ephrin_rcpt_TKs"/>
</dbReference>
<organism evidence="35 36">
    <name type="scientific">Astatotilapia calliptera</name>
    <name type="common">Eastern happy</name>
    <name type="synonym">Chromis callipterus</name>
    <dbReference type="NCBI Taxonomy" id="8154"/>
    <lineage>
        <taxon>Eukaryota</taxon>
        <taxon>Metazoa</taxon>
        <taxon>Chordata</taxon>
        <taxon>Craniata</taxon>
        <taxon>Vertebrata</taxon>
        <taxon>Euteleostomi</taxon>
        <taxon>Actinopterygii</taxon>
        <taxon>Neopterygii</taxon>
        <taxon>Teleostei</taxon>
        <taxon>Neoteleostei</taxon>
        <taxon>Acanthomorphata</taxon>
        <taxon>Ovalentaria</taxon>
        <taxon>Cichlomorphae</taxon>
        <taxon>Cichliformes</taxon>
        <taxon>Cichlidae</taxon>
        <taxon>African cichlids</taxon>
        <taxon>Pseudocrenilabrinae</taxon>
        <taxon>Haplochromini</taxon>
        <taxon>Astatotilapia</taxon>
    </lineage>
</organism>
<dbReference type="PROSITE" id="PS51550">
    <property type="entry name" value="EPH_LBD"/>
    <property type="match status" value="1"/>
</dbReference>
<evidence type="ECO:0000256" key="3">
    <source>
        <dbReference type="ARBA" id="ARBA00011902"/>
    </source>
</evidence>
<dbReference type="PROSITE" id="PS00790">
    <property type="entry name" value="RECEPTOR_TYR_KIN_V_1"/>
    <property type="match status" value="1"/>
</dbReference>
<dbReference type="InterPro" id="IPR008979">
    <property type="entry name" value="Galactose-bd-like_sf"/>
</dbReference>
<keyword evidence="19" id="KW-0325">Glycoprotein</keyword>
<dbReference type="Proteomes" id="UP000265100">
    <property type="component" value="Chromosome 15"/>
</dbReference>
<dbReference type="SUPFAM" id="SSF56112">
    <property type="entry name" value="Protein kinase-like (PK-like)"/>
    <property type="match status" value="1"/>
</dbReference>
<dbReference type="Pfam" id="PF01404">
    <property type="entry name" value="Ephrin_lbd"/>
    <property type="match status" value="1"/>
</dbReference>
<dbReference type="SMART" id="SM00060">
    <property type="entry name" value="FN3"/>
    <property type="match status" value="2"/>
</dbReference>
<keyword evidence="10 26" id="KW-0547">Nucleotide-binding</keyword>
<evidence type="ECO:0000256" key="9">
    <source>
        <dbReference type="ARBA" id="ARBA00022737"/>
    </source>
</evidence>
<dbReference type="PIRSF" id="PIRSF000666">
    <property type="entry name" value="TyrPK_ephrin_receptor"/>
    <property type="match status" value="1"/>
</dbReference>
<feature type="transmembrane region" description="Helical" evidence="29">
    <location>
        <begin position="533"/>
        <end position="555"/>
    </location>
</feature>
<evidence type="ECO:0000256" key="26">
    <source>
        <dbReference type="PIRSR" id="PIRSR000666-2"/>
    </source>
</evidence>
<sequence>MTMDYFLLLCSLLLPVVSAVEETLMDTKWATTELAWTAHPETGWEEVSGYDDAMNPIRTYQVCNVRELNQNNWLRSDFIPRKDVLRVYVEMKFTVRDCNSIPNIPGSCKETFNLFYYESDSDSATATSPFWMENPYAKVDTIAPDESFSMLESGRVNTKVRSFGPLSKAGFYLAFQDLGACMSLISVRVFYKKCSTTIANFAVFPETATGAEATSLVIAPGTCVPNALEVSVPLKLYCNGDGEWMVPVGACTCMAGFEPAMKDTQCQACSPGTFKSKQGDSLCLPCPANSRASSGAASVCSCRNGYYRADTDSPDSPCTTVPSAPRSVISSVNETSLVLEWSEPRDLGGRDDVLYNVICKKCLPDRGMCSRCDDNVDISPRHLGLTQRRVAVRNLQAHTQYSFEIQAVNGVSNKSPYTPQFSAVNITTNQAAPSAVPTVHLMAATASTMSLSWLPPEKPNGIILDYEIKYHEKGEAIAHTMTAQRSNARIEGLKAGTPYVVQVRARTVAGYGRYSSPADFTDPPKSLQEQLPLIVGSATATLVFIIAVVVIAIVLTPGMKVYIDPFTYEDPNEAVREFAKEIDVSCVKIEEVIGAGEFGEVCRGRLKLPGRREIIVAIKTLKVGYTDRQRRDFLSEASIMGQFDHPNIIRLEGVVTKSRPVMIVTEFMENGALDSFLRLNDGQFTVIQLVGMLRGIAAGMKYLSDMNYVHRDLAARNILVNSNLVCKVSDFGLSRFLEDDPTDPTYTSSLGGKIPIRWTAPEAIAYRKFTSASDVWSYGIVMWEVMSYGERPYWDMSNQDVINAVEQDYRLPPPMDCPTALHQLMLDCWVKERNLRPKFTQIVATLDKLIRNAASLKVVTNSTQSSGVSQPLLDRCVPDYTTFTTVGDWLDAIKMSRYRDNFVNAGFASFDLVAQMTAEDLLRIGVTLAGHQKKILGSIQDMRLQMNQTLPVQV</sequence>
<dbReference type="PANTHER" id="PTHR46877:SF6">
    <property type="entry name" value="EPHRIN TYPE-B RECEPTOR 3"/>
    <property type="match status" value="1"/>
</dbReference>
<dbReference type="GeneTree" id="ENSGT00940000158024"/>
<dbReference type="InterPro" id="IPR003961">
    <property type="entry name" value="FN3_dom"/>
</dbReference>
<evidence type="ECO:0000256" key="30">
    <source>
        <dbReference type="SAM" id="SignalP"/>
    </source>
</evidence>
<dbReference type="PROSITE" id="PS50853">
    <property type="entry name" value="FN3"/>
    <property type="match status" value="2"/>
</dbReference>
<dbReference type="FunFam" id="2.10.50.10:FF:000001">
    <property type="entry name" value="Ephrin type-A receptor 5"/>
    <property type="match status" value="1"/>
</dbReference>
<dbReference type="PRINTS" id="PR00109">
    <property type="entry name" value="TYRKINASE"/>
</dbReference>
<dbReference type="AlphaFoldDB" id="A0AAX7T8J8"/>
<dbReference type="InterPro" id="IPR027936">
    <property type="entry name" value="Eph_TM"/>
</dbReference>
<dbReference type="GO" id="GO:0005886">
    <property type="term" value="C:plasma membrane"/>
    <property type="evidence" value="ECO:0007669"/>
    <property type="project" value="UniProtKB-SubCell"/>
</dbReference>
<dbReference type="GO" id="GO:0005005">
    <property type="term" value="F:transmembrane-ephrin receptor activity"/>
    <property type="evidence" value="ECO:0007669"/>
    <property type="project" value="TreeGrafter"/>
</dbReference>
<dbReference type="Pfam" id="PF07714">
    <property type="entry name" value="PK_Tyr_Ser-Thr"/>
    <property type="match status" value="1"/>
</dbReference>
<evidence type="ECO:0000256" key="25">
    <source>
        <dbReference type="PIRSR" id="PIRSR000666-1"/>
    </source>
</evidence>
<evidence type="ECO:0000256" key="5">
    <source>
        <dbReference type="ARBA" id="ARBA00022475"/>
    </source>
</evidence>
<dbReference type="InterPro" id="IPR016257">
    <property type="entry name" value="Tyr_kinase_ephrin_rcpt"/>
</dbReference>
<dbReference type="CDD" id="cd00063">
    <property type="entry name" value="FN3"/>
    <property type="match status" value="2"/>
</dbReference>
<comment type="function">
    <text evidence="24">Receptor tyrosine kinase which binds promiscuously transmembrane ephrin-B family ligands residing on adjacent cells, leading to contact-dependent bidirectional signaling into neighboring cells. The signaling pathway downstream of the receptor is referred to as forward signaling while the signaling pathway downstream of the ephrin ligand is referred to as reverse signaling. Together with its cognate ligand/functional ligand EFNB2 is involved in the regulation of cell adhesion and cell migration, and plays a central role in heart morphogenesis, angiogenesis and blood vessel remodeling and permeability. EPHB4-mediated forward signaling controls cellular repulsion and segregation from EFNB2-expressing cells. Involved in somitogenesis.</text>
</comment>
<gene>
    <name evidence="35" type="primary">EPHB3</name>
</gene>
<feature type="binding site" evidence="26">
    <location>
        <begin position="593"/>
        <end position="601"/>
    </location>
    <ligand>
        <name>ATP</name>
        <dbReference type="ChEBI" id="CHEBI:30616"/>
    </ligand>
</feature>
<keyword evidence="16" id="KW-0829">Tyrosine-protein kinase</keyword>
<feature type="binding site" evidence="26 28">
    <location>
        <position position="619"/>
    </location>
    <ligand>
        <name>ATP</name>
        <dbReference type="ChEBI" id="CHEBI:30616"/>
    </ligand>
</feature>
<comment type="catalytic activity">
    <reaction evidence="23">
        <text>L-tyrosyl-[protein] + ATP = O-phospho-L-tyrosyl-[protein] + ADP + H(+)</text>
        <dbReference type="Rhea" id="RHEA:10596"/>
        <dbReference type="Rhea" id="RHEA-COMP:10136"/>
        <dbReference type="Rhea" id="RHEA-COMP:20101"/>
        <dbReference type="ChEBI" id="CHEBI:15378"/>
        <dbReference type="ChEBI" id="CHEBI:30616"/>
        <dbReference type="ChEBI" id="CHEBI:46858"/>
        <dbReference type="ChEBI" id="CHEBI:61978"/>
        <dbReference type="ChEBI" id="CHEBI:456216"/>
        <dbReference type="EC" id="2.7.10.1"/>
    </reaction>
</comment>
<dbReference type="GO" id="GO:0007411">
    <property type="term" value="P:axon guidance"/>
    <property type="evidence" value="ECO:0007669"/>
    <property type="project" value="TreeGrafter"/>
</dbReference>
<evidence type="ECO:0000256" key="19">
    <source>
        <dbReference type="ARBA" id="ARBA00023180"/>
    </source>
</evidence>
<keyword evidence="36" id="KW-1185">Reference proteome</keyword>
<comment type="subcellular location">
    <subcellularLocation>
        <location evidence="1">Cell membrane</location>
        <topology evidence="1">Single-pass type I membrane protein</topology>
    </subcellularLocation>
    <subcellularLocation>
        <location evidence="2">Cell projection</location>
        <location evidence="2">Dendrite</location>
    </subcellularLocation>
</comment>
<evidence type="ECO:0000256" key="20">
    <source>
        <dbReference type="ARBA" id="ARBA00023273"/>
    </source>
</evidence>
<dbReference type="FunFam" id="2.60.40.10:FF:000520">
    <property type="entry name" value="ephrin type-B receptor 3"/>
    <property type="match status" value="1"/>
</dbReference>
<evidence type="ECO:0000256" key="17">
    <source>
        <dbReference type="ARBA" id="ARBA00023157"/>
    </source>
</evidence>
<dbReference type="InterPro" id="IPR000719">
    <property type="entry name" value="Prot_kinase_dom"/>
</dbReference>
<dbReference type="InterPro" id="IPR011009">
    <property type="entry name" value="Kinase-like_dom_sf"/>
</dbReference>
<evidence type="ECO:0000256" key="28">
    <source>
        <dbReference type="PROSITE-ProRule" id="PRU10141"/>
    </source>
</evidence>
<feature type="domain" description="Eph LBD" evidence="34">
    <location>
        <begin position="21"/>
        <end position="199"/>
    </location>
</feature>
<keyword evidence="5" id="KW-1003">Cell membrane</keyword>
<evidence type="ECO:0000256" key="21">
    <source>
        <dbReference type="ARBA" id="ARBA00038546"/>
    </source>
</evidence>
<dbReference type="InterPro" id="IPR009030">
    <property type="entry name" value="Growth_fac_rcpt_cys_sf"/>
</dbReference>
<dbReference type="FunFam" id="2.60.40.10:FF:000041">
    <property type="entry name" value="ephrin type-A receptor 3"/>
    <property type="match status" value="1"/>
</dbReference>
<dbReference type="InterPro" id="IPR017441">
    <property type="entry name" value="Protein_kinase_ATP_BS"/>
</dbReference>
<evidence type="ECO:0000256" key="4">
    <source>
        <dbReference type="ARBA" id="ARBA00022473"/>
    </source>
</evidence>
<keyword evidence="11" id="KW-0418">Kinase</keyword>
<evidence type="ECO:0000256" key="29">
    <source>
        <dbReference type="SAM" id="Phobius"/>
    </source>
</evidence>
<keyword evidence="12 26" id="KW-0067">ATP-binding</keyword>
<dbReference type="Gene3D" id="2.60.40.10">
    <property type="entry name" value="Immunoglobulins"/>
    <property type="match status" value="2"/>
</dbReference>
<dbReference type="Gene3D" id="3.30.200.20">
    <property type="entry name" value="Phosphorylase Kinase, domain 1"/>
    <property type="match status" value="1"/>
</dbReference>
<dbReference type="InterPro" id="IPR034245">
    <property type="entry name" value="EphB3_rcpt_lig-bd"/>
</dbReference>
<dbReference type="GO" id="GO:0005524">
    <property type="term" value="F:ATP binding"/>
    <property type="evidence" value="ECO:0007669"/>
    <property type="project" value="UniProtKB-UniRule"/>
</dbReference>
<dbReference type="Pfam" id="PF14575">
    <property type="entry name" value="EphA2_TM"/>
    <property type="match status" value="1"/>
</dbReference>
<dbReference type="GO" id="GO:0030425">
    <property type="term" value="C:dendrite"/>
    <property type="evidence" value="ECO:0007669"/>
    <property type="project" value="UniProtKB-SubCell"/>
</dbReference>
<dbReference type="CDD" id="cd10478">
    <property type="entry name" value="EphR_LBD_B3"/>
    <property type="match status" value="1"/>
</dbReference>
<evidence type="ECO:0000256" key="7">
    <source>
        <dbReference type="ARBA" id="ARBA00022679"/>
    </source>
</evidence>
<dbReference type="InterPro" id="IPR013783">
    <property type="entry name" value="Ig-like_fold"/>
</dbReference>
<protein>
    <recommendedName>
        <fullName evidence="22">Ephrin type-B receptor 3</fullName>
        <ecNumber evidence="3">2.7.10.1</ecNumber>
    </recommendedName>
</protein>
<dbReference type="InterPro" id="IPR001245">
    <property type="entry name" value="Ser-Thr/Tyr_kinase_cat_dom"/>
</dbReference>
<dbReference type="Ensembl" id="ENSACLT00000057933.1">
    <property type="protein sequence ID" value="ENSACLP00000052942.1"/>
    <property type="gene ID" value="ENSACLG00000026315.2"/>
</dbReference>
<feature type="signal peptide" evidence="30">
    <location>
        <begin position="1"/>
        <end position="19"/>
    </location>
</feature>
<evidence type="ECO:0000256" key="8">
    <source>
        <dbReference type="ARBA" id="ARBA00022692"/>
    </source>
</evidence>
<dbReference type="PROSITE" id="PS00791">
    <property type="entry name" value="RECEPTOR_TYR_KIN_V_2"/>
    <property type="match status" value="1"/>
</dbReference>
<dbReference type="InterPro" id="IPR013761">
    <property type="entry name" value="SAM/pointed_sf"/>
</dbReference>
<dbReference type="InterPro" id="IPR020635">
    <property type="entry name" value="Tyr_kinase_cat_dom"/>
</dbReference>
<dbReference type="FunFam" id="3.30.200.20:FF:000001">
    <property type="entry name" value="Ephrin type-A receptor 5"/>
    <property type="match status" value="1"/>
</dbReference>
<feature type="domain" description="Fibronectin type-III" evidence="33">
    <location>
        <begin position="432"/>
        <end position="525"/>
    </location>
</feature>
<dbReference type="Gene3D" id="2.60.40.1770">
    <property type="entry name" value="ephrin a2 ectodomain"/>
    <property type="match status" value="1"/>
</dbReference>
<evidence type="ECO:0000256" key="10">
    <source>
        <dbReference type="ARBA" id="ARBA00022741"/>
    </source>
</evidence>
<dbReference type="SMART" id="SM01411">
    <property type="entry name" value="Ephrin_rec_like"/>
    <property type="match status" value="1"/>
</dbReference>
<evidence type="ECO:0000256" key="11">
    <source>
        <dbReference type="ARBA" id="ARBA00022777"/>
    </source>
</evidence>
<evidence type="ECO:0000256" key="24">
    <source>
        <dbReference type="ARBA" id="ARBA00055965"/>
    </source>
</evidence>
<dbReference type="PANTHER" id="PTHR46877">
    <property type="entry name" value="EPH RECEPTOR A5"/>
    <property type="match status" value="1"/>
</dbReference>